<sequence length="63" mass="7519">MVLVTLLSELEDHKCVLEYDIALDGKTLDKVLFLDAMPLFHRFWKINVELWVDLFIWKLPWAS</sequence>
<keyword evidence="2" id="KW-1185">Reference proteome</keyword>
<dbReference type="EMBL" id="JAGFBR010000019">
    <property type="protein sequence ID" value="KAH0448096.1"/>
    <property type="molecule type" value="Genomic_DNA"/>
</dbReference>
<name>A0AAV7FVL1_DENCH</name>
<proteinExistence type="predicted"/>
<protein>
    <submittedName>
        <fullName evidence="1">Uncharacterized protein</fullName>
    </submittedName>
</protein>
<accession>A0AAV7FVL1</accession>
<dbReference type="AlphaFoldDB" id="A0AAV7FVL1"/>
<evidence type="ECO:0000313" key="2">
    <source>
        <dbReference type="Proteomes" id="UP000775213"/>
    </source>
</evidence>
<reference evidence="1 2" key="1">
    <citation type="journal article" date="2021" name="Hortic Res">
        <title>Chromosome-scale assembly of the Dendrobium chrysotoxum genome enhances the understanding of orchid evolution.</title>
        <authorList>
            <person name="Zhang Y."/>
            <person name="Zhang G.Q."/>
            <person name="Zhang D."/>
            <person name="Liu X.D."/>
            <person name="Xu X.Y."/>
            <person name="Sun W.H."/>
            <person name="Yu X."/>
            <person name="Zhu X."/>
            <person name="Wang Z.W."/>
            <person name="Zhao X."/>
            <person name="Zhong W.Y."/>
            <person name="Chen H."/>
            <person name="Yin W.L."/>
            <person name="Huang T."/>
            <person name="Niu S.C."/>
            <person name="Liu Z.J."/>
        </authorList>
    </citation>
    <scope>NUCLEOTIDE SEQUENCE [LARGE SCALE GENOMIC DNA]</scope>
    <source>
        <strain evidence="1">Lindl</strain>
    </source>
</reference>
<organism evidence="1 2">
    <name type="scientific">Dendrobium chrysotoxum</name>
    <name type="common">Orchid</name>
    <dbReference type="NCBI Taxonomy" id="161865"/>
    <lineage>
        <taxon>Eukaryota</taxon>
        <taxon>Viridiplantae</taxon>
        <taxon>Streptophyta</taxon>
        <taxon>Embryophyta</taxon>
        <taxon>Tracheophyta</taxon>
        <taxon>Spermatophyta</taxon>
        <taxon>Magnoliopsida</taxon>
        <taxon>Liliopsida</taxon>
        <taxon>Asparagales</taxon>
        <taxon>Orchidaceae</taxon>
        <taxon>Epidendroideae</taxon>
        <taxon>Malaxideae</taxon>
        <taxon>Dendrobiinae</taxon>
        <taxon>Dendrobium</taxon>
    </lineage>
</organism>
<evidence type="ECO:0000313" key="1">
    <source>
        <dbReference type="EMBL" id="KAH0448096.1"/>
    </source>
</evidence>
<dbReference type="Proteomes" id="UP000775213">
    <property type="component" value="Unassembled WGS sequence"/>
</dbReference>
<gene>
    <name evidence="1" type="ORF">IEQ34_021896</name>
</gene>
<comment type="caution">
    <text evidence="1">The sequence shown here is derived from an EMBL/GenBank/DDBJ whole genome shotgun (WGS) entry which is preliminary data.</text>
</comment>